<name>A0A0A9BL09_ARUDO</name>
<sequence>MRSWPPWPPCKQRTLPATRVRLPRRPQSLSGTCPAARRASPRLGCQHC</sequence>
<feature type="region of interest" description="Disordered" evidence="1">
    <location>
        <begin position="25"/>
        <end position="48"/>
    </location>
</feature>
<evidence type="ECO:0000313" key="2">
    <source>
        <dbReference type="EMBL" id="JAD61920.1"/>
    </source>
</evidence>
<protein>
    <submittedName>
        <fullName evidence="2">Uncharacterized protein</fullName>
    </submittedName>
</protein>
<accession>A0A0A9BL09</accession>
<reference evidence="2" key="1">
    <citation type="submission" date="2014-09" db="EMBL/GenBank/DDBJ databases">
        <authorList>
            <person name="Magalhaes I.L.F."/>
            <person name="Oliveira U."/>
            <person name="Santos F.R."/>
            <person name="Vidigal T.H.D.A."/>
            <person name="Brescovit A.D."/>
            <person name="Santos A.J."/>
        </authorList>
    </citation>
    <scope>NUCLEOTIDE SEQUENCE</scope>
    <source>
        <tissue evidence="2">Shoot tissue taken approximately 20 cm above the soil surface</tissue>
    </source>
</reference>
<dbReference type="EMBL" id="GBRH01235975">
    <property type="protein sequence ID" value="JAD61920.1"/>
    <property type="molecule type" value="Transcribed_RNA"/>
</dbReference>
<evidence type="ECO:0000256" key="1">
    <source>
        <dbReference type="SAM" id="MobiDB-lite"/>
    </source>
</evidence>
<organism evidence="2">
    <name type="scientific">Arundo donax</name>
    <name type="common">Giant reed</name>
    <name type="synonym">Donax arundinaceus</name>
    <dbReference type="NCBI Taxonomy" id="35708"/>
    <lineage>
        <taxon>Eukaryota</taxon>
        <taxon>Viridiplantae</taxon>
        <taxon>Streptophyta</taxon>
        <taxon>Embryophyta</taxon>
        <taxon>Tracheophyta</taxon>
        <taxon>Spermatophyta</taxon>
        <taxon>Magnoliopsida</taxon>
        <taxon>Liliopsida</taxon>
        <taxon>Poales</taxon>
        <taxon>Poaceae</taxon>
        <taxon>PACMAD clade</taxon>
        <taxon>Arundinoideae</taxon>
        <taxon>Arundineae</taxon>
        <taxon>Arundo</taxon>
    </lineage>
</organism>
<dbReference type="AlphaFoldDB" id="A0A0A9BL09"/>
<reference evidence="2" key="2">
    <citation type="journal article" date="2015" name="Data Brief">
        <title>Shoot transcriptome of the giant reed, Arundo donax.</title>
        <authorList>
            <person name="Barrero R.A."/>
            <person name="Guerrero F.D."/>
            <person name="Moolhuijzen P."/>
            <person name="Goolsby J.A."/>
            <person name="Tidwell J."/>
            <person name="Bellgard S.E."/>
            <person name="Bellgard M.I."/>
        </authorList>
    </citation>
    <scope>NUCLEOTIDE SEQUENCE</scope>
    <source>
        <tissue evidence="2">Shoot tissue taken approximately 20 cm above the soil surface</tissue>
    </source>
</reference>
<proteinExistence type="predicted"/>